<evidence type="ECO:0000313" key="2">
    <source>
        <dbReference type="Proteomes" id="UP001060085"/>
    </source>
</evidence>
<protein>
    <submittedName>
        <fullName evidence="1">Uncharacterized protein</fullName>
    </submittedName>
</protein>
<proteinExistence type="predicted"/>
<gene>
    <name evidence="1" type="ORF">M9H77_21996</name>
</gene>
<evidence type="ECO:0000313" key="1">
    <source>
        <dbReference type="EMBL" id="KAI5662673.1"/>
    </source>
</evidence>
<organism evidence="1 2">
    <name type="scientific">Catharanthus roseus</name>
    <name type="common">Madagascar periwinkle</name>
    <name type="synonym">Vinca rosea</name>
    <dbReference type="NCBI Taxonomy" id="4058"/>
    <lineage>
        <taxon>Eukaryota</taxon>
        <taxon>Viridiplantae</taxon>
        <taxon>Streptophyta</taxon>
        <taxon>Embryophyta</taxon>
        <taxon>Tracheophyta</taxon>
        <taxon>Spermatophyta</taxon>
        <taxon>Magnoliopsida</taxon>
        <taxon>eudicotyledons</taxon>
        <taxon>Gunneridae</taxon>
        <taxon>Pentapetalae</taxon>
        <taxon>asterids</taxon>
        <taxon>lamiids</taxon>
        <taxon>Gentianales</taxon>
        <taxon>Apocynaceae</taxon>
        <taxon>Rauvolfioideae</taxon>
        <taxon>Vinceae</taxon>
        <taxon>Catharanthinae</taxon>
        <taxon>Catharanthus</taxon>
    </lineage>
</organism>
<sequence>MLDPTMICEDPDQALRRSQLFVPSTITPRVAKGREKIIDKWKTFEMPSQTLAFLTLGRKGLNSYGEGQNRLDTLRSQPSWSIREEMKLESERERLLTLEEDY</sequence>
<dbReference type="EMBL" id="CM044705">
    <property type="protein sequence ID" value="KAI5662673.1"/>
    <property type="molecule type" value="Genomic_DNA"/>
</dbReference>
<comment type="caution">
    <text evidence="1">The sequence shown here is derived from an EMBL/GenBank/DDBJ whole genome shotgun (WGS) entry which is preliminary data.</text>
</comment>
<name>A0ACC0ARV3_CATRO</name>
<keyword evidence="2" id="KW-1185">Reference proteome</keyword>
<accession>A0ACC0ARV3</accession>
<dbReference type="Proteomes" id="UP001060085">
    <property type="component" value="Linkage Group LG05"/>
</dbReference>
<reference evidence="2" key="1">
    <citation type="journal article" date="2023" name="Nat. Plants">
        <title>Single-cell RNA sequencing provides a high-resolution roadmap for understanding the multicellular compartmentation of specialized metabolism.</title>
        <authorList>
            <person name="Sun S."/>
            <person name="Shen X."/>
            <person name="Li Y."/>
            <person name="Li Y."/>
            <person name="Wang S."/>
            <person name="Li R."/>
            <person name="Zhang H."/>
            <person name="Shen G."/>
            <person name="Guo B."/>
            <person name="Wei J."/>
            <person name="Xu J."/>
            <person name="St-Pierre B."/>
            <person name="Chen S."/>
            <person name="Sun C."/>
        </authorList>
    </citation>
    <scope>NUCLEOTIDE SEQUENCE [LARGE SCALE GENOMIC DNA]</scope>
</reference>